<evidence type="ECO:0000313" key="2">
    <source>
        <dbReference type="Proteomes" id="UP000184497"/>
    </source>
</evidence>
<protein>
    <submittedName>
        <fullName evidence="1">Uncharacterized protein</fullName>
    </submittedName>
</protein>
<gene>
    <name evidence="1" type="ORF">SAMN05216369_2662</name>
</gene>
<accession>A0A1M6U8G1</accession>
<organism evidence="1 2">
    <name type="scientific">Marinobacter antarcticus</name>
    <dbReference type="NCBI Taxonomy" id="564117"/>
    <lineage>
        <taxon>Bacteria</taxon>
        <taxon>Pseudomonadati</taxon>
        <taxon>Pseudomonadota</taxon>
        <taxon>Gammaproteobacteria</taxon>
        <taxon>Pseudomonadales</taxon>
        <taxon>Marinobacteraceae</taxon>
        <taxon>Marinobacter</taxon>
    </lineage>
</organism>
<keyword evidence="2" id="KW-1185">Reference proteome</keyword>
<reference evidence="2" key="1">
    <citation type="submission" date="2016-11" db="EMBL/GenBank/DDBJ databases">
        <authorList>
            <person name="Varghese N."/>
            <person name="Submissions S."/>
        </authorList>
    </citation>
    <scope>NUCLEOTIDE SEQUENCE [LARGE SCALE GENOMIC DNA]</scope>
    <source>
        <strain evidence="2">CGMCC 1.10835</strain>
    </source>
</reference>
<dbReference type="Proteomes" id="UP000184497">
    <property type="component" value="Unassembled WGS sequence"/>
</dbReference>
<dbReference type="EMBL" id="FRAQ01000002">
    <property type="protein sequence ID" value="SHK65440.1"/>
    <property type="molecule type" value="Genomic_DNA"/>
</dbReference>
<dbReference type="AlphaFoldDB" id="A0A1M6U8G1"/>
<evidence type="ECO:0000313" key="1">
    <source>
        <dbReference type="EMBL" id="SHK65440.1"/>
    </source>
</evidence>
<dbReference type="RefSeq" id="WP_228704488.1">
    <property type="nucleotide sequence ID" value="NZ_FRAQ01000002.1"/>
</dbReference>
<proteinExistence type="predicted"/>
<dbReference type="STRING" id="564117.SAMN05216369_2662"/>
<name>A0A1M6U8G1_9GAMM</name>
<sequence>MGTSREEQFFSEAEASLPLLGQERTVEGVFEGMLQQRLRLKTNLQLAEWLGG</sequence>